<feature type="region of interest" description="Disordered" evidence="1">
    <location>
        <begin position="13"/>
        <end position="80"/>
    </location>
</feature>
<keyword evidence="4" id="KW-1185">Reference proteome</keyword>
<evidence type="ECO:0000259" key="2">
    <source>
        <dbReference type="Pfam" id="PF17846"/>
    </source>
</evidence>
<feature type="region of interest" description="Disordered" evidence="1">
    <location>
        <begin position="99"/>
        <end position="172"/>
    </location>
</feature>
<sequence length="791" mass="90751">MARLIKDAFEFLSGEANSNNKSDEANKEQSDSILNSMDADEPNTLVSENESANNKSVSSEGYSSDDCSVLESENDGQDIPIGMIKNRVADHCVQLKKKPLVGSTNHHSNSDESTKKESDVSLNSENEDEPNAQASGYESGDDGSIISGWYSSNDSSVSESDDEDEHLPTETNRNQIAENYVKTCNWILSYYKGDLKSWSWQYPYKKAYISDIKGFSSAKIKYEYSEPLSPYQQLISVLPSVSKELIPLPLRHLMSETPDFDSPESIAQFKNKVEEEVSKSTDLTDEEIQRNTTDCLYVYESGKEVQKLSRNEIKQKVSEMEFLKTRNPDENPLRNLKKCYTLSKTNEKQPLVLRLKTLSEDERNIKDISHKLIGKELYCGSPYPFLSKCVGIADAATHLVLREENKKVKKEFKDEASSVERKYKLTDNIETGPIWGLLYVRPLAGKIYTVRKNLDVKVVSQWKEMVIPHTIENTLLKCDTKVQNEMNDFVNVNELYPIGSRVFIMKNELYGFPAVIKEHPQDKDKRFGIIRYDYRLLFDYKVDGALTNDKCASCSVNQHGEFVTEGHVYVKMHPMYFHKWTIHSGTALPDKSVIFKKNDRVVHIRENHKVPFCALGKIEVVPNICPNEEKSDILLEVKFDRVFDDQGTIRRLEPAVVAKVHAEAIVLKANLFWLTLPVVFSRVSGTDLIAAEAKYHKKYSDKFMATKPKCDVVHDVNKTIFAQFLEEVKSKLKKRRIYHISDFKEKLRKVFIDNELVWQRHRLLWLKRSLDRHFGIQLIKLVDPRKGTLTI</sequence>
<comment type="caution">
    <text evidence="3">The sequence shown here is derived from an EMBL/GenBank/DDBJ whole genome shotgun (WGS) entry which is preliminary data.</text>
</comment>
<dbReference type="Pfam" id="PF17846">
    <property type="entry name" value="XRN_M"/>
    <property type="match status" value="1"/>
</dbReference>
<evidence type="ECO:0000256" key="1">
    <source>
        <dbReference type="SAM" id="MobiDB-lite"/>
    </source>
</evidence>
<reference evidence="3" key="1">
    <citation type="submission" date="2023-07" db="EMBL/GenBank/DDBJ databases">
        <title>Chromosome-level genome assembly of Artemia franciscana.</title>
        <authorList>
            <person name="Jo E."/>
        </authorList>
    </citation>
    <scope>NUCLEOTIDE SEQUENCE</scope>
    <source>
        <tissue evidence="3">Whole body</tissue>
    </source>
</reference>
<dbReference type="GO" id="GO:0005634">
    <property type="term" value="C:nucleus"/>
    <property type="evidence" value="ECO:0007669"/>
    <property type="project" value="TreeGrafter"/>
</dbReference>
<dbReference type="GO" id="GO:0000956">
    <property type="term" value="P:nuclear-transcribed mRNA catabolic process"/>
    <property type="evidence" value="ECO:0007669"/>
    <property type="project" value="TreeGrafter"/>
</dbReference>
<dbReference type="PANTHER" id="PTHR12341">
    <property type="entry name" value="5'-&gt;3' EXORIBONUCLEASE"/>
    <property type="match status" value="1"/>
</dbReference>
<dbReference type="GO" id="GO:0004534">
    <property type="term" value="F:5'-3' RNA exonuclease activity"/>
    <property type="evidence" value="ECO:0007669"/>
    <property type="project" value="TreeGrafter"/>
</dbReference>
<organism evidence="3 4">
    <name type="scientific">Artemia franciscana</name>
    <name type="common">Brine shrimp</name>
    <name type="synonym">Artemia sanfranciscana</name>
    <dbReference type="NCBI Taxonomy" id="6661"/>
    <lineage>
        <taxon>Eukaryota</taxon>
        <taxon>Metazoa</taxon>
        <taxon>Ecdysozoa</taxon>
        <taxon>Arthropoda</taxon>
        <taxon>Crustacea</taxon>
        <taxon>Branchiopoda</taxon>
        <taxon>Anostraca</taxon>
        <taxon>Artemiidae</taxon>
        <taxon>Artemia</taxon>
    </lineage>
</organism>
<dbReference type="InterPro" id="IPR047007">
    <property type="entry name" value="XRN1_D1_sf"/>
</dbReference>
<dbReference type="InterPro" id="IPR027073">
    <property type="entry name" value="5_3_exoribonuclease"/>
</dbReference>
<evidence type="ECO:0000313" key="3">
    <source>
        <dbReference type="EMBL" id="KAK2710820.1"/>
    </source>
</evidence>
<feature type="compositionally biased region" description="Polar residues" evidence="1">
    <location>
        <begin position="44"/>
        <end position="66"/>
    </location>
</feature>
<feature type="compositionally biased region" description="Basic and acidic residues" evidence="1">
    <location>
        <begin position="21"/>
        <end position="30"/>
    </location>
</feature>
<proteinExistence type="predicted"/>
<dbReference type="PANTHER" id="PTHR12341:SF7">
    <property type="entry name" value="5'-3' EXORIBONUCLEASE 1"/>
    <property type="match status" value="1"/>
</dbReference>
<dbReference type="AlphaFoldDB" id="A0AA88L7E7"/>
<dbReference type="InterPro" id="IPR041412">
    <property type="entry name" value="Xrn1_helical"/>
</dbReference>
<dbReference type="Proteomes" id="UP001187531">
    <property type="component" value="Unassembled WGS sequence"/>
</dbReference>
<feature type="domain" description="Xrn1 helical" evidence="2">
    <location>
        <begin position="170"/>
        <end position="257"/>
    </location>
</feature>
<feature type="compositionally biased region" description="Basic and acidic residues" evidence="1">
    <location>
        <begin position="108"/>
        <end position="119"/>
    </location>
</feature>
<accession>A0AA88L7E7</accession>
<dbReference type="EMBL" id="JAVRJZ010000016">
    <property type="protein sequence ID" value="KAK2710820.1"/>
    <property type="molecule type" value="Genomic_DNA"/>
</dbReference>
<gene>
    <name evidence="3" type="ORF">QYM36_012115</name>
</gene>
<name>A0AA88L7E7_ARTSF</name>
<dbReference type="Gene3D" id="2.170.260.40">
    <property type="match status" value="1"/>
</dbReference>
<dbReference type="GO" id="GO:0003723">
    <property type="term" value="F:RNA binding"/>
    <property type="evidence" value="ECO:0007669"/>
    <property type="project" value="TreeGrafter"/>
</dbReference>
<protein>
    <recommendedName>
        <fullName evidence="2">Xrn1 helical domain-containing protein</fullName>
    </recommendedName>
</protein>
<evidence type="ECO:0000313" key="4">
    <source>
        <dbReference type="Proteomes" id="UP001187531"/>
    </source>
</evidence>